<organism evidence="1 2">
    <name type="scientific">Diphasiastrum complanatum</name>
    <name type="common">Issler's clubmoss</name>
    <name type="synonym">Lycopodium complanatum</name>
    <dbReference type="NCBI Taxonomy" id="34168"/>
    <lineage>
        <taxon>Eukaryota</taxon>
        <taxon>Viridiplantae</taxon>
        <taxon>Streptophyta</taxon>
        <taxon>Embryophyta</taxon>
        <taxon>Tracheophyta</taxon>
        <taxon>Lycopodiopsida</taxon>
        <taxon>Lycopodiales</taxon>
        <taxon>Lycopodiaceae</taxon>
        <taxon>Lycopodioideae</taxon>
        <taxon>Diphasiastrum</taxon>
    </lineage>
</organism>
<evidence type="ECO:0000313" key="1">
    <source>
        <dbReference type="EMBL" id="KAJ7518966.1"/>
    </source>
</evidence>
<dbReference type="Proteomes" id="UP001162992">
    <property type="component" value="Chromosome 20"/>
</dbReference>
<accession>A0ACC2AN57</accession>
<gene>
    <name evidence="1" type="ORF">O6H91_20G017200</name>
</gene>
<name>A0ACC2AN57_DIPCM</name>
<protein>
    <submittedName>
        <fullName evidence="1">Uncharacterized protein</fullName>
    </submittedName>
</protein>
<keyword evidence="2" id="KW-1185">Reference proteome</keyword>
<evidence type="ECO:0000313" key="2">
    <source>
        <dbReference type="Proteomes" id="UP001162992"/>
    </source>
</evidence>
<comment type="caution">
    <text evidence="1">The sequence shown here is derived from an EMBL/GenBank/DDBJ whole genome shotgun (WGS) entry which is preliminary data.</text>
</comment>
<reference evidence="2" key="1">
    <citation type="journal article" date="2024" name="Proc. Natl. Acad. Sci. U.S.A.">
        <title>Extraordinary preservation of gene collinearity over three hundred million years revealed in homosporous lycophytes.</title>
        <authorList>
            <person name="Li C."/>
            <person name="Wickell D."/>
            <person name="Kuo L.Y."/>
            <person name="Chen X."/>
            <person name="Nie B."/>
            <person name="Liao X."/>
            <person name="Peng D."/>
            <person name="Ji J."/>
            <person name="Jenkins J."/>
            <person name="Williams M."/>
            <person name="Shu S."/>
            <person name="Plott C."/>
            <person name="Barry K."/>
            <person name="Rajasekar S."/>
            <person name="Grimwood J."/>
            <person name="Han X."/>
            <person name="Sun S."/>
            <person name="Hou Z."/>
            <person name="He W."/>
            <person name="Dai G."/>
            <person name="Sun C."/>
            <person name="Schmutz J."/>
            <person name="Leebens-Mack J.H."/>
            <person name="Li F.W."/>
            <person name="Wang L."/>
        </authorList>
    </citation>
    <scope>NUCLEOTIDE SEQUENCE [LARGE SCALE GENOMIC DNA]</scope>
    <source>
        <strain evidence="2">cv. PW_Plant_1</strain>
    </source>
</reference>
<dbReference type="EMBL" id="CM055111">
    <property type="protein sequence ID" value="KAJ7518966.1"/>
    <property type="molecule type" value="Genomic_DNA"/>
</dbReference>
<proteinExistence type="predicted"/>
<sequence>MSSGTLRRRVHHEDVGGKKYERIDSSGSDGLSEPLLSHEIYDNANRTYSEDDFEDLWKDKRRKEEQAWGHIFSRLIAQWAQWFSNAFSGSGAWVGCILHRVVFRRPGNGEKIHIDLTPMQEECLHKLQERLEVPFDGTRSEHQEALIALWQAAFPDRTFRGLVSEQWKDMGWQGTDPSTDFRGGGYVSLENLLFFAKHFPQSFHRLLHKEEGKRAAWEYPFAVAGINISFMLTQMLDLRSGHGFCFAAKPSSVTGFNFLKILAEDETAFDTLFCVAFEMMDAQWLAMHASYMEFNAVLRATRAQLERELSLEDVTRVQDLPAYNLLCH</sequence>